<dbReference type="PANTHER" id="PTHR38733">
    <property type="entry name" value="PROTEIN MCRC"/>
    <property type="match status" value="1"/>
</dbReference>
<sequence length="354" mass="41166">MTNDKGILIKNVYYMLTYAFQVLKQSNYDEVESEEFENIQDLFAAILAKGIAQQLKQGLYQEYISRCDNLSVLRGKLDIHGTINNKLQRKQKLSCEYDELSENNVFNQILKTTAIILLRQSTVSAERRTALKKVMLFFEGVDMIEPACIKWNMLQYQRNNQSYKMLLNICYFVLDGLLMSTEKGEFKMATFLDEQHMSRLYEKFVLEYYRYHHPDLRATASQVAWNLDDGVIDFLPIMQTDITLRYGDKILIIDTKYYAHTMQVQYDSKTLHSNNLYQIFTYVKNQDVSNTGNVAGMLLYAKTEETITPDCDFNMSGNKISVKTLDLNIAFNDIAAQLNRISESYFGDVIKKEE</sequence>
<dbReference type="EMBL" id="BRXR01000001">
    <property type="protein sequence ID" value="GLC31123.1"/>
    <property type="molecule type" value="Genomic_DNA"/>
</dbReference>
<name>A0ABQ5N7A6_9CLOT</name>
<dbReference type="InterPro" id="IPR019292">
    <property type="entry name" value="McrC"/>
</dbReference>
<accession>A0ABQ5N7A6</accession>
<evidence type="ECO:0000313" key="1">
    <source>
        <dbReference type="EMBL" id="GLC31123.1"/>
    </source>
</evidence>
<proteinExistence type="predicted"/>
<dbReference type="Proteomes" id="UP001208567">
    <property type="component" value="Unassembled WGS sequence"/>
</dbReference>
<keyword evidence="2" id="KW-1185">Reference proteome</keyword>
<organism evidence="1 2">
    <name type="scientific">Clostridium omnivorum</name>
    <dbReference type="NCBI Taxonomy" id="1604902"/>
    <lineage>
        <taxon>Bacteria</taxon>
        <taxon>Bacillati</taxon>
        <taxon>Bacillota</taxon>
        <taxon>Clostridia</taxon>
        <taxon>Eubacteriales</taxon>
        <taxon>Clostridiaceae</taxon>
        <taxon>Clostridium</taxon>
    </lineage>
</organism>
<dbReference type="PIRSF" id="PIRSF003109">
    <property type="entry name" value="McrC"/>
    <property type="match status" value="1"/>
</dbReference>
<dbReference type="RefSeq" id="WP_264850405.1">
    <property type="nucleotide sequence ID" value="NZ_BRXR01000001.1"/>
</dbReference>
<protein>
    <submittedName>
        <fullName evidence="1">5-methylcytosine-specific restriction system specificity protein McrC</fullName>
    </submittedName>
</protein>
<comment type="caution">
    <text evidence="1">The sequence shown here is derived from an EMBL/GenBank/DDBJ whole genome shotgun (WGS) entry which is preliminary data.</text>
</comment>
<dbReference type="PANTHER" id="PTHR38733:SF1">
    <property type="entry name" value="TYPE IV METHYL-DIRECTED RESTRICTION ENZYME ECOKMCRBC"/>
    <property type="match status" value="1"/>
</dbReference>
<dbReference type="Pfam" id="PF10117">
    <property type="entry name" value="McrBC"/>
    <property type="match status" value="1"/>
</dbReference>
<reference evidence="1 2" key="1">
    <citation type="journal article" date="2024" name="Int. J. Syst. Evol. Microbiol.">
        <title>Clostridium omnivorum sp. nov., isolated from anoxic soil under the treatment of reductive soil disinfestation.</title>
        <authorList>
            <person name="Ueki A."/>
            <person name="Tonouchi A."/>
            <person name="Kaku N."/>
            <person name="Honma S."/>
            <person name="Ueki K."/>
        </authorList>
    </citation>
    <scope>NUCLEOTIDE SEQUENCE [LARGE SCALE GENOMIC DNA]</scope>
    <source>
        <strain evidence="1 2">E14</strain>
    </source>
</reference>
<dbReference type="NCBIfam" id="NF007277">
    <property type="entry name" value="PRK09736.1"/>
    <property type="match status" value="1"/>
</dbReference>
<gene>
    <name evidence="1" type="ORF">bsdE14_25330</name>
</gene>
<dbReference type="InterPro" id="IPR014407">
    <property type="entry name" value="McrC_bac"/>
</dbReference>
<evidence type="ECO:0000313" key="2">
    <source>
        <dbReference type="Proteomes" id="UP001208567"/>
    </source>
</evidence>